<gene>
    <name evidence="10" type="ORF">GCM10011506_01980</name>
</gene>
<keyword evidence="2 7" id="KW-0812">Transmembrane</keyword>
<evidence type="ECO:0000256" key="7">
    <source>
        <dbReference type="SAM" id="Phobius"/>
    </source>
</evidence>
<dbReference type="InterPro" id="IPR003593">
    <property type="entry name" value="AAA+_ATPase"/>
</dbReference>
<accession>A0ABQ1LAE3</accession>
<dbReference type="InterPro" id="IPR039421">
    <property type="entry name" value="Type_1_exporter"/>
</dbReference>
<dbReference type="InterPro" id="IPR003439">
    <property type="entry name" value="ABC_transporter-like_ATP-bd"/>
</dbReference>
<dbReference type="Proteomes" id="UP000636010">
    <property type="component" value="Unassembled WGS sequence"/>
</dbReference>
<keyword evidence="5 7" id="KW-1133">Transmembrane helix</keyword>
<proteinExistence type="predicted"/>
<feature type="domain" description="ABC transporter" evidence="8">
    <location>
        <begin position="340"/>
        <end position="573"/>
    </location>
</feature>
<feature type="transmembrane region" description="Helical" evidence="7">
    <location>
        <begin position="165"/>
        <end position="184"/>
    </location>
</feature>
<evidence type="ECO:0000256" key="5">
    <source>
        <dbReference type="ARBA" id="ARBA00022989"/>
    </source>
</evidence>
<dbReference type="Gene3D" id="1.20.1560.10">
    <property type="entry name" value="ABC transporter type 1, transmembrane domain"/>
    <property type="match status" value="1"/>
</dbReference>
<evidence type="ECO:0000256" key="6">
    <source>
        <dbReference type="ARBA" id="ARBA00023136"/>
    </source>
</evidence>
<dbReference type="GO" id="GO:0005524">
    <property type="term" value="F:ATP binding"/>
    <property type="evidence" value="ECO:0007669"/>
    <property type="project" value="UniProtKB-KW"/>
</dbReference>
<evidence type="ECO:0000256" key="3">
    <source>
        <dbReference type="ARBA" id="ARBA00022741"/>
    </source>
</evidence>
<comment type="subcellular location">
    <subcellularLocation>
        <location evidence="1">Cell membrane</location>
        <topology evidence="1">Multi-pass membrane protein</topology>
    </subcellularLocation>
</comment>
<feature type="transmembrane region" description="Helical" evidence="7">
    <location>
        <begin position="251"/>
        <end position="274"/>
    </location>
</feature>
<protein>
    <submittedName>
        <fullName evidence="10">ABC transporter ATP-binding protein</fullName>
    </submittedName>
</protein>
<keyword evidence="3" id="KW-0547">Nucleotide-binding</keyword>
<keyword evidence="6 7" id="KW-0472">Membrane</keyword>
<dbReference type="PANTHER" id="PTHR43394">
    <property type="entry name" value="ATP-DEPENDENT PERMEASE MDL1, MITOCHONDRIAL"/>
    <property type="match status" value="1"/>
</dbReference>
<keyword evidence="11" id="KW-1185">Reference proteome</keyword>
<dbReference type="InterPro" id="IPR011527">
    <property type="entry name" value="ABC1_TM_dom"/>
</dbReference>
<evidence type="ECO:0000313" key="10">
    <source>
        <dbReference type="EMBL" id="GGC20471.1"/>
    </source>
</evidence>
<name>A0ABQ1LAE3_9BACT</name>
<feature type="transmembrane region" description="Helical" evidence="7">
    <location>
        <begin position="69"/>
        <end position="95"/>
    </location>
</feature>
<evidence type="ECO:0000259" key="9">
    <source>
        <dbReference type="PROSITE" id="PS50929"/>
    </source>
</evidence>
<keyword evidence="4 10" id="KW-0067">ATP-binding</keyword>
<evidence type="ECO:0000256" key="2">
    <source>
        <dbReference type="ARBA" id="ARBA00022692"/>
    </source>
</evidence>
<dbReference type="InterPro" id="IPR017871">
    <property type="entry name" value="ABC_transporter-like_CS"/>
</dbReference>
<dbReference type="Gene3D" id="3.40.50.300">
    <property type="entry name" value="P-loop containing nucleotide triphosphate hydrolases"/>
    <property type="match status" value="1"/>
</dbReference>
<dbReference type="PROSITE" id="PS00211">
    <property type="entry name" value="ABC_TRANSPORTER_1"/>
    <property type="match status" value="1"/>
</dbReference>
<dbReference type="Pfam" id="PF00005">
    <property type="entry name" value="ABC_tran"/>
    <property type="match status" value="1"/>
</dbReference>
<evidence type="ECO:0000259" key="8">
    <source>
        <dbReference type="PROSITE" id="PS50893"/>
    </source>
</evidence>
<comment type="caution">
    <text evidence="10">The sequence shown here is derived from an EMBL/GenBank/DDBJ whole genome shotgun (WGS) entry which is preliminary data.</text>
</comment>
<feature type="transmembrane region" description="Helical" evidence="7">
    <location>
        <begin position="280"/>
        <end position="300"/>
    </location>
</feature>
<feature type="domain" description="ABC transmembrane type-1" evidence="9">
    <location>
        <begin position="25"/>
        <end position="307"/>
    </location>
</feature>
<dbReference type="PROSITE" id="PS50929">
    <property type="entry name" value="ABC_TM1F"/>
    <property type="match status" value="1"/>
</dbReference>
<dbReference type="RefSeq" id="WP_229712462.1">
    <property type="nucleotide sequence ID" value="NZ_BAABHU010000001.1"/>
</dbReference>
<dbReference type="SUPFAM" id="SSF90123">
    <property type="entry name" value="ABC transporter transmembrane region"/>
    <property type="match status" value="1"/>
</dbReference>
<dbReference type="PANTHER" id="PTHR43394:SF1">
    <property type="entry name" value="ATP-BINDING CASSETTE SUB-FAMILY B MEMBER 10, MITOCHONDRIAL"/>
    <property type="match status" value="1"/>
</dbReference>
<evidence type="ECO:0000256" key="4">
    <source>
        <dbReference type="ARBA" id="ARBA00022840"/>
    </source>
</evidence>
<reference evidence="11" key="1">
    <citation type="journal article" date="2019" name="Int. J. Syst. Evol. Microbiol.">
        <title>The Global Catalogue of Microorganisms (GCM) 10K type strain sequencing project: providing services to taxonomists for standard genome sequencing and annotation.</title>
        <authorList>
            <consortium name="The Broad Institute Genomics Platform"/>
            <consortium name="The Broad Institute Genome Sequencing Center for Infectious Disease"/>
            <person name="Wu L."/>
            <person name="Ma J."/>
        </authorList>
    </citation>
    <scope>NUCLEOTIDE SEQUENCE [LARGE SCALE GENOMIC DNA]</scope>
    <source>
        <strain evidence="11">CGMCC 1.10832</strain>
    </source>
</reference>
<dbReference type="InterPro" id="IPR036640">
    <property type="entry name" value="ABC1_TM_sf"/>
</dbReference>
<dbReference type="InterPro" id="IPR027417">
    <property type="entry name" value="P-loop_NTPase"/>
</dbReference>
<evidence type="ECO:0000256" key="1">
    <source>
        <dbReference type="ARBA" id="ARBA00004651"/>
    </source>
</evidence>
<dbReference type="SUPFAM" id="SSF52540">
    <property type="entry name" value="P-loop containing nucleoside triphosphate hydrolases"/>
    <property type="match status" value="1"/>
</dbReference>
<sequence>MRKRKIKKGIFRLLEIAGSRKNLLIASGALAVLHAILSLVPYVLIFYIIRELTQVQIDFSLTCDYIVQAVIAAIISMVVLYISGILSHIAAYRILYELRKYIIDRVGKLPMGYLNNKNSGALKKVLSDDVERIENFIAHQIPDFVKGVALPLLTIGYLFSQDWRLAAISAVPLVVLAVLLPKMYGNQNKKLIQNYHQSLEDMNAGIVEYVRALPVMKIFGQSAENFEKYGHTVKRFYGFVQQWIKSSTPAFAVFMSFTSNALLPVLALGLYLYFQNGISLATLLLFLILGTGYIKPLFAINNMGIQLSIINRGVEQIDALLDQDVLEEKSERQRPDNYEILFKDVSFAYQSDQLVLDEINFSVAEGSITALVGPSGAGKSTVGQLISRFWEVNNGTISIGGINIKEYPTEQLMELVSFVFQDSFMFQQTIYENIKMGMDKTAEEVENAAKAAQIHQLINSLPDGYDTRFGQSGIHLSGGEQQRIQLARAILKGAPILILDEATAFADPESEYYIQKAFSTLIKNKTVLVIAHRLSSITNADQILVFDRGRMVSKGKHEDLLKNSTLYQRMWDAHNRAKDFVIQ</sequence>
<evidence type="ECO:0000313" key="11">
    <source>
        <dbReference type="Proteomes" id="UP000636010"/>
    </source>
</evidence>
<dbReference type="PROSITE" id="PS50893">
    <property type="entry name" value="ABC_TRANSPORTER_2"/>
    <property type="match status" value="1"/>
</dbReference>
<dbReference type="EMBL" id="BMEC01000001">
    <property type="protein sequence ID" value="GGC20471.1"/>
    <property type="molecule type" value="Genomic_DNA"/>
</dbReference>
<feature type="transmembrane region" description="Helical" evidence="7">
    <location>
        <begin position="21"/>
        <end position="49"/>
    </location>
</feature>
<dbReference type="Pfam" id="PF00664">
    <property type="entry name" value="ABC_membrane"/>
    <property type="match status" value="1"/>
</dbReference>
<dbReference type="SMART" id="SM00382">
    <property type="entry name" value="AAA"/>
    <property type="match status" value="1"/>
</dbReference>
<organism evidence="10 11">
    <name type="scientific">Marivirga lumbricoides</name>
    <dbReference type="NCBI Taxonomy" id="1046115"/>
    <lineage>
        <taxon>Bacteria</taxon>
        <taxon>Pseudomonadati</taxon>
        <taxon>Bacteroidota</taxon>
        <taxon>Cytophagia</taxon>
        <taxon>Cytophagales</taxon>
        <taxon>Marivirgaceae</taxon>
        <taxon>Marivirga</taxon>
    </lineage>
</organism>